<feature type="compositionally biased region" description="Basic and acidic residues" evidence="1">
    <location>
        <begin position="27"/>
        <end position="50"/>
    </location>
</feature>
<evidence type="ECO:0000313" key="3">
    <source>
        <dbReference type="Proteomes" id="UP001054837"/>
    </source>
</evidence>
<evidence type="ECO:0000313" key="2">
    <source>
        <dbReference type="EMBL" id="GIX96410.1"/>
    </source>
</evidence>
<feature type="region of interest" description="Disordered" evidence="1">
    <location>
        <begin position="1"/>
        <end position="51"/>
    </location>
</feature>
<comment type="caution">
    <text evidence="2">The sequence shown here is derived from an EMBL/GenBank/DDBJ whole genome shotgun (WGS) entry which is preliminary data.</text>
</comment>
<keyword evidence="3" id="KW-1185">Reference proteome</keyword>
<evidence type="ECO:0000256" key="1">
    <source>
        <dbReference type="SAM" id="MobiDB-lite"/>
    </source>
</evidence>
<name>A0AAV4PKC3_9ARAC</name>
<reference evidence="2 3" key="1">
    <citation type="submission" date="2021-06" db="EMBL/GenBank/DDBJ databases">
        <title>Caerostris darwini draft genome.</title>
        <authorList>
            <person name="Kono N."/>
            <person name="Arakawa K."/>
        </authorList>
    </citation>
    <scope>NUCLEOTIDE SEQUENCE [LARGE SCALE GENOMIC DNA]</scope>
</reference>
<dbReference type="EMBL" id="BPLQ01002909">
    <property type="protein sequence ID" value="GIX96410.1"/>
    <property type="molecule type" value="Genomic_DNA"/>
</dbReference>
<proteinExistence type="predicted"/>
<dbReference type="AlphaFoldDB" id="A0AAV4PKC3"/>
<accession>A0AAV4PKC3</accession>
<gene>
    <name evidence="2" type="ORF">CDAR_392661</name>
</gene>
<protein>
    <submittedName>
        <fullName evidence="2">Uncharacterized protein</fullName>
    </submittedName>
</protein>
<dbReference type="Proteomes" id="UP001054837">
    <property type="component" value="Unassembled WGS sequence"/>
</dbReference>
<sequence length="101" mass="12033">MNPQDISHNFKTDGKEMLNTSSCPTEIRNRDPQDKCGRERERERDREFANHQRRHQMVGFSRFWKQSLQHGSRICSILYESFFETESSCTNPYPNLNRPVP</sequence>
<organism evidence="2 3">
    <name type="scientific">Caerostris darwini</name>
    <dbReference type="NCBI Taxonomy" id="1538125"/>
    <lineage>
        <taxon>Eukaryota</taxon>
        <taxon>Metazoa</taxon>
        <taxon>Ecdysozoa</taxon>
        <taxon>Arthropoda</taxon>
        <taxon>Chelicerata</taxon>
        <taxon>Arachnida</taxon>
        <taxon>Araneae</taxon>
        <taxon>Araneomorphae</taxon>
        <taxon>Entelegynae</taxon>
        <taxon>Araneoidea</taxon>
        <taxon>Araneidae</taxon>
        <taxon>Caerostris</taxon>
    </lineage>
</organism>